<dbReference type="Gene3D" id="3.30.70.20">
    <property type="match status" value="2"/>
</dbReference>
<feature type="domain" description="4Fe-4S ferredoxin-type" evidence="5">
    <location>
        <begin position="531"/>
        <end position="559"/>
    </location>
</feature>
<keyword evidence="2" id="KW-0479">Metal-binding</keyword>
<dbReference type="InterPro" id="IPR017900">
    <property type="entry name" value="4Fe4S_Fe_S_CS"/>
</dbReference>
<evidence type="ECO:0000256" key="1">
    <source>
        <dbReference type="ARBA" id="ARBA00022485"/>
    </source>
</evidence>
<dbReference type="GO" id="GO:0046872">
    <property type="term" value="F:metal ion binding"/>
    <property type="evidence" value="ECO:0007669"/>
    <property type="project" value="UniProtKB-KW"/>
</dbReference>
<dbReference type="PANTHER" id="PTHR43687:SF4">
    <property type="entry name" value="BLR5484 PROTEIN"/>
    <property type="match status" value="1"/>
</dbReference>
<evidence type="ECO:0000313" key="6">
    <source>
        <dbReference type="EMBL" id="QNT78930.1"/>
    </source>
</evidence>
<dbReference type="AlphaFoldDB" id="A0A7H1NT20"/>
<dbReference type="EMBL" id="CP060244">
    <property type="protein sequence ID" value="QNT78930.1"/>
    <property type="molecule type" value="Genomic_DNA"/>
</dbReference>
<dbReference type="SUPFAM" id="SSF54862">
    <property type="entry name" value="4Fe-4S ferredoxins"/>
    <property type="match status" value="1"/>
</dbReference>
<feature type="domain" description="4Fe-4S ferredoxin-type" evidence="5">
    <location>
        <begin position="323"/>
        <end position="352"/>
    </location>
</feature>
<gene>
    <name evidence="6" type="primary">rsxB</name>
    <name evidence="6" type="ORF">JGUZn3_17120</name>
</gene>
<keyword evidence="1" id="KW-0004">4Fe-4S</keyword>
<name>A0A7H1NT20_9PROT</name>
<dbReference type="PANTHER" id="PTHR43687">
    <property type="entry name" value="ADENYLYLSULFATE REDUCTASE, BETA SUBUNIT"/>
    <property type="match status" value="1"/>
</dbReference>
<keyword evidence="4" id="KW-0411">Iron-sulfur</keyword>
<dbReference type="RefSeq" id="WP_203413147.1">
    <property type="nucleotide sequence ID" value="NZ_CP060244.1"/>
</dbReference>
<dbReference type="PROSITE" id="PS00198">
    <property type="entry name" value="4FE4S_FER_1"/>
    <property type="match status" value="3"/>
</dbReference>
<evidence type="ECO:0000313" key="7">
    <source>
        <dbReference type="Proteomes" id="UP000516349"/>
    </source>
</evidence>
<evidence type="ECO:0000259" key="5">
    <source>
        <dbReference type="PROSITE" id="PS51379"/>
    </source>
</evidence>
<sequence>METALKDVLICHCHNTISTDLHPLSLPGKSITHCQELCKNQLSVIQEKLKRQPVNPLLIGCTQFNTLFLSYAEKISTDIEAQNSASPIIFANIREYAGWSVESEQALPKITALLEAESFWHSYTTRPSYLQEVIPFSSSGRTLFIGKDFHQLIALAKQAQSLLSPEILLWEEKWGEGEEYEIFSTVDFPLHKGKIFHLAGVLGKFSLDIRSYSQAQPFSRHVLQFTPPQEKAILHYDMVFDLRGEPPLFQNPRKHDGYFYLSPDEPAAIQKGLFEAASLVGEFEKPRYISFTPSLCAHSRSHKQGCTRCLERCQMSAIAPEGDAVTLDAELCAGCGSCSAVCPSGAIQWAEPVEGIIQKLRVLIQTYLKNGGKTPPVILFISQSHGSAIIEAMARAGKGLPAHVIPVLFSHVPSAEVLLAPLVYGARQVLFLTGKATLMDQEELKRVTDLARVFLLTMGYPEERVELCFYDDPFDLEEKLYTLPQDIPAPQQDFFPIGTPREILRASLEGLLEHAPHSPHWIPLPPEAPFGKITVEEECTLCLSCVSACPASALQDSPEHPALLFNEEACIQCGLCQAVCPERVISLQAGYTPHQYRKNLAVLKEEEPAECISCGKPFGTRSSIEKVIAKLSGQHSAFQNTDMINRIRMCAECRIKDHFGHNHSLNPEKKGSL</sequence>
<evidence type="ECO:0000256" key="4">
    <source>
        <dbReference type="ARBA" id="ARBA00023014"/>
    </source>
</evidence>
<dbReference type="Proteomes" id="UP000516349">
    <property type="component" value="Chromosome"/>
</dbReference>
<organism evidence="6 7">
    <name type="scientific">Entomobacter blattae</name>
    <dbReference type="NCBI Taxonomy" id="2762277"/>
    <lineage>
        <taxon>Bacteria</taxon>
        <taxon>Pseudomonadati</taxon>
        <taxon>Pseudomonadota</taxon>
        <taxon>Alphaproteobacteria</taxon>
        <taxon>Acetobacterales</taxon>
        <taxon>Acetobacteraceae</taxon>
        <taxon>Entomobacter</taxon>
    </lineage>
</organism>
<keyword evidence="3" id="KW-0408">Iron</keyword>
<feature type="domain" description="4Fe-4S ferredoxin-type" evidence="5">
    <location>
        <begin position="561"/>
        <end position="590"/>
    </location>
</feature>
<dbReference type="InterPro" id="IPR050572">
    <property type="entry name" value="Fe-S_Ferredoxin"/>
</dbReference>
<keyword evidence="7" id="KW-1185">Reference proteome</keyword>
<protein>
    <submittedName>
        <fullName evidence="6">Electron transport complex subunit RsxB</fullName>
    </submittedName>
</protein>
<dbReference type="Pfam" id="PF13187">
    <property type="entry name" value="Fer4_9"/>
    <property type="match status" value="1"/>
</dbReference>
<reference evidence="6 7" key="1">
    <citation type="submission" date="2020-08" db="EMBL/GenBank/DDBJ databases">
        <title>Complete genome sequence of Entomobacter blattae G55GP.</title>
        <authorList>
            <person name="Poehlein A."/>
            <person name="Guzman J."/>
            <person name="Daniel R."/>
            <person name="Vilcinskas A."/>
        </authorList>
    </citation>
    <scope>NUCLEOTIDE SEQUENCE [LARGE SCALE GENOMIC DNA]</scope>
    <source>
        <strain evidence="6 7">G55GP</strain>
    </source>
</reference>
<accession>A0A7H1NT20</accession>
<dbReference type="GO" id="GO:0051539">
    <property type="term" value="F:4 iron, 4 sulfur cluster binding"/>
    <property type="evidence" value="ECO:0007669"/>
    <property type="project" value="UniProtKB-KW"/>
</dbReference>
<evidence type="ECO:0000256" key="3">
    <source>
        <dbReference type="ARBA" id="ARBA00023004"/>
    </source>
</evidence>
<dbReference type="KEGG" id="ebla:JGUZn3_17120"/>
<dbReference type="Pfam" id="PF00037">
    <property type="entry name" value="Fer4"/>
    <property type="match status" value="1"/>
</dbReference>
<dbReference type="InterPro" id="IPR017896">
    <property type="entry name" value="4Fe4S_Fe-S-bd"/>
</dbReference>
<dbReference type="PROSITE" id="PS51379">
    <property type="entry name" value="4FE4S_FER_2"/>
    <property type="match status" value="3"/>
</dbReference>
<evidence type="ECO:0000256" key="2">
    <source>
        <dbReference type="ARBA" id="ARBA00022723"/>
    </source>
</evidence>
<proteinExistence type="predicted"/>